<dbReference type="GO" id="GO:0005737">
    <property type="term" value="C:cytoplasm"/>
    <property type="evidence" value="ECO:0007669"/>
    <property type="project" value="TreeGrafter"/>
</dbReference>
<protein>
    <submittedName>
        <fullName evidence="1">DNA gyrase subunit A</fullName>
        <ecNumber evidence="1">5.99.1.3</ecNumber>
    </submittedName>
</protein>
<dbReference type="GO" id="GO:0003677">
    <property type="term" value="F:DNA binding"/>
    <property type="evidence" value="ECO:0007669"/>
    <property type="project" value="InterPro"/>
</dbReference>
<dbReference type="AlphaFoldDB" id="A0A378VXF4"/>
<dbReference type="GO" id="GO:0006265">
    <property type="term" value="P:DNA topological change"/>
    <property type="evidence" value="ECO:0007669"/>
    <property type="project" value="InterPro"/>
</dbReference>
<gene>
    <name evidence="1" type="primary">gyrA_5</name>
    <name evidence="1" type="ORF">NCTC11421_01857</name>
</gene>
<dbReference type="PANTHER" id="PTHR43493:SF5">
    <property type="entry name" value="DNA GYRASE SUBUNIT A, CHLOROPLASTIC_MITOCHONDRIAL"/>
    <property type="match status" value="1"/>
</dbReference>
<sequence length="144" mass="15115">MRLPADGKIVSLITFAPETEESGLQVLTATANGYGKRTPIADYSRKNKGGQGSIAINTGERNGDLVAATLVGETDDLMLITSGGVLIRTKVEQIRETGRAAAGVKLINLDEGETLVSLERVAEDESELSGASVISNVTEPEAEN</sequence>
<dbReference type="InterPro" id="IPR050220">
    <property type="entry name" value="Type_II_DNA_Topoisomerases"/>
</dbReference>
<dbReference type="EMBL" id="UGRI01000001">
    <property type="protein sequence ID" value="SUA23867.1"/>
    <property type="molecule type" value="Genomic_DNA"/>
</dbReference>
<dbReference type="SUPFAM" id="SSF101904">
    <property type="entry name" value="GyrA/ParC C-terminal domain-like"/>
    <property type="match status" value="1"/>
</dbReference>
<dbReference type="GO" id="GO:0003918">
    <property type="term" value="F:DNA topoisomerase type II (double strand cut, ATP-hydrolyzing) activity"/>
    <property type="evidence" value="ECO:0007669"/>
    <property type="project" value="TreeGrafter"/>
</dbReference>
<dbReference type="Pfam" id="PF03989">
    <property type="entry name" value="DNA_gyraseA_C"/>
    <property type="match status" value="2"/>
</dbReference>
<evidence type="ECO:0000313" key="1">
    <source>
        <dbReference type="EMBL" id="SUA23867.1"/>
    </source>
</evidence>
<reference evidence="1" key="1">
    <citation type="submission" date="2018-06" db="EMBL/GenBank/DDBJ databases">
        <authorList>
            <consortium name="Pathogen Informatics"/>
            <person name="Doyle S."/>
        </authorList>
    </citation>
    <scope>NUCLEOTIDE SEQUENCE [LARGE SCALE GENOMIC DNA]</scope>
    <source>
        <strain evidence="1">NCTC11421</strain>
    </source>
</reference>
<dbReference type="InterPro" id="IPR006691">
    <property type="entry name" value="GyrA/parC_rep"/>
</dbReference>
<accession>A0A378VXF4</accession>
<dbReference type="GO" id="GO:0009330">
    <property type="term" value="C:DNA topoisomerase type II (double strand cut, ATP-hydrolyzing) complex"/>
    <property type="evidence" value="ECO:0007669"/>
    <property type="project" value="TreeGrafter"/>
</dbReference>
<dbReference type="PANTHER" id="PTHR43493">
    <property type="entry name" value="DNA GYRASE/TOPOISOMERASE SUBUNIT A"/>
    <property type="match status" value="1"/>
</dbReference>
<dbReference type="GO" id="GO:0005524">
    <property type="term" value="F:ATP binding"/>
    <property type="evidence" value="ECO:0007669"/>
    <property type="project" value="InterPro"/>
</dbReference>
<dbReference type="EC" id="5.99.1.3" evidence="1"/>
<name>A0A378VXF4_NEIGO</name>
<dbReference type="InterPro" id="IPR035516">
    <property type="entry name" value="Gyrase/topoIV_suA_C"/>
</dbReference>
<dbReference type="Gene3D" id="2.120.10.90">
    <property type="entry name" value="DNA gyrase/topoisomerase IV, subunit A, C-terminal"/>
    <property type="match status" value="1"/>
</dbReference>
<organism evidence="1">
    <name type="scientific">Neisseria gonorrhoeae</name>
    <dbReference type="NCBI Taxonomy" id="485"/>
    <lineage>
        <taxon>Bacteria</taxon>
        <taxon>Pseudomonadati</taxon>
        <taxon>Pseudomonadota</taxon>
        <taxon>Betaproteobacteria</taxon>
        <taxon>Neisseriales</taxon>
        <taxon>Neisseriaceae</taxon>
        <taxon>Neisseria</taxon>
    </lineage>
</organism>
<keyword evidence="1" id="KW-0413">Isomerase</keyword>
<proteinExistence type="predicted"/>